<feature type="binding site" evidence="14">
    <location>
        <begin position="464"/>
        <end position="473"/>
    </location>
    <ligand>
        <name>ATP</name>
        <dbReference type="ChEBI" id="CHEBI:30616"/>
    </ligand>
</feature>
<organism evidence="18 19">
    <name type="scientific">Ladona fulva</name>
    <name type="common">Scarce chaser dragonfly</name>
    <name type="synonym">Libellula fulva</name>
    <dbReference type="NCBI Taxonomy" id="123851"/>
    <lineage>
        <taxon>Eukaryota</taxon>
        <taxon>Metazoa</taxon>
        <taxon>Ecdysozoa</taxon>
        <taxon>Arthropoda</taxon>
        <taxon>Hexapoda</taxon>
        <taxon>Insecta</taxon>
        <taxon>Pterygota</taxon>
        <taxon>Palaeoptera</taxon>
        <taxon>Odonata</taxon>
        <taxon>Epiprocta</taxon>
        <taxon>Anisoptera</taxon>
        <taxon>Libelluloidea</taxon>
        <taxon>Libellulidae</taxon>
        <taxon>Ladona</taxon>
    </lineage>
</organism>
<comment type="cofactor">
    <cofactor evidence="13 15">
        <name>Mg(2+)</name>
        <dbReference type="ChEBI" id="CHEBI:18420"/>
    </cofactor>
    <text evidence="13 15">Binds 1 Mg(2+) ion per subunit.</text>
</comment>
<comment type="pathway">
    <text evidence="1 13">Sulfur metabolism; glutathione biosynthesis; glutathione from L-cysteine and L-glutamate: step 2/2.</text>
</comment>
<dbReference type="InterPro" id="IPR005615">
    <property type="entry name" value="Glutathione_synthase"/>
</dbReference>
<evidence type="ECO:0000256" key="6">
    <source>
        <dbReference type="ARBA" id="ARBA00022598"/>
    </source>
</evidence>
<feature type="binding site" evidence="14">
    <location>
        <position position="227"/>
    </location>
    <ligand>
        <name>substrate</name>
    </ligand>
</feature>
<dbReference type="Gene3D" id="3.40.50.1760">
    <property type="entry name" value="Glutathione synthase, substrate-binding domain superfamily, eukaryotic"/>
    <property type="match status" value="1"/>
</dbReference>
<evidence type="ECO:0000256" key="7">
    <source>
        <dbReference type="ARBA" id="ARBA00022684"/>
    </source>
</evidence>
<dbReference type="GO" id="GO:0005524">
    <property type="term" value="F:ATP binding"/>
    <property type="evidence" value="ECO:0007669"/>
    <property type="project" value="UniProtKB-UniRule"/>
</dbReference>
<sequence length="535" mass="60951">MPVVLFYLTVLLIFVYNLNDMDVPRLEPCIHLPLENETLEEIVDKAKDWALMNGAAMRSKTNFNKNTLQFAPFMLLPSTFPKREFEKAVEIQPILNELMHKVAHNHEFLSESLKSTIEVDEFTKRLFDIYETVRKEGFTQPFSLGLIRSDLMLESNQERCVGSCPIKKSQEEGKVLCNPYCCWKQVEVNTIASGFGWLGPASRVIQRIFEFMNYLWLELKFSLGLLRSDYLINCGTDNIKQVEINTIASSFAGISVKITNMNSYVLQELGHPELLSQLPENNALQGLCGGMIEAWKLYGNPEAVILFVIEDVSYNICDQRFHEFEIRKMEPKARVIRRTLTELGKRAELTGSKALIMDKLEVAVVYFRAGYEPGHYHSELEWEARLRIERSKAIKCPSIQYHLAGTKRVQQALASPFVLEKNLDSSKAAIIREIFTGLYSLDLNEEGDTAVQMALKNPGSFVLKPQREGGGNNVYGEEVKIMLEKMGNTKERCAWILMERITPPVQRCYLIHPNTPEPIFTDVVSELGIFGVIIG</sequence>
<keyword evidence="11 13" id="KW-0460">Magnesium</keyword>
<dbReference type="InterPro" id="IPR014049">
    <property type="entry name" value="Glutathione_synthase_N_euk"/>
</dbReference>
<dbReference type="GO" id="GO:0043295">
    <property type="term" value="F:glutathione binding"/>
    <property type="evidence" value="ECO:0007669"/>
    <property type="project" value="UniProtKB-UniRule"/>
</dbReference>
<evidence type="ECO:0000259" key="17">
    <source>
        <dbReference type="Pfam" id="PF03199"/>
    </source>
</evidence>
<gene>
    <name evidence="18" type="ORF">J437_LFUL003123</name>
</gene>
<keyword evidence="10 13" id="KW-0067">ATP-binding</keyword>
<evidence type="ECO:0000256" key="16">
    <source>
        <dbReference type="SAM" id="SignalP"/>
    </source>
</evidence>
<dbReference type="AlphaFoldDB" id="A0A8K0PEM1"/>
<dbReference type="EC" id="6.3.2.3" evidence="4 13"/>
<dbReference type="GO" id="GO:0004363">
    <property type="term" value="F:glutathione synthase activity"/>
    <property type="evidence" value="ECO:0007669"/>
    <property type="project" value="UniProtKB-UniRule"/>
</dbReference>
<evidence type="ECO:0000256" key="14">
    <source>
        <dbReference type="PIRSR" id="PIRSR001558-1"/>
    </source>
</evidence>
<comment type="caution">
    <text evidence="18">The sequence shown here is derived from an EMBL/GenBank/DDBJ whole genome shotgun (WGS) entry which is preliminary data.</text>
</comment>
<dbReference type="GO" id="GO:0005829">
    <property type="term" value="C:cytosol"/>
    <property type="evidence" value="ECO:0007669"/>
    <property type="project" value="TreeGrafter"/>
</dbReference>
<name>A0A8K0PEM1_LADFU</name>
<evidence type="ECO:0000256" key="2">
    <source>
        <dbReference type="ARBA" id="ARBA00010385"/>
    </source>
</evidence>
<keyword evidence="7 13" id="KW-0317">Glutathione biosynthesis</keyword>
<feature type="chain" id="PRO_5035418298" description="Glutathione synthetase" evidence="16">
    <location>
        <begin position="21"/>
        <end position="535"/>
    </location>
</feature>
<evidence type="ECO:0000256" key="13">
    <source>
        <dbReference type="PIRNR" id="PIRNR001558"/>
    </source>
</evidence>
<comment type="subunit">
    <text evidence="3">Homodimer.</text>
</comment>
<accession>A0A8K0PEM1</accession>
<feature type="binding site" evidence="14">
    <location>
        <position position="243"/>
    </location>
    <ligand>
        <name>ATP</name>
        <dbReference type="ChEBI" id="CHEBI:30616"/>
    </ligand>
</feature>
<keyword evidence="6 13" id="KW-0436">Ligase</keyword>
<dbReference type="SUPFAM" id="SSF52440">
    <property type="entry name" value="PreATP-grasp domain"/>
    <property type="match status" value="1"/>
</dbReference>
<evidence type="ECO:0000256" key="9">
    <source>
        <dbReference type="ARBA" id="ARBA00022741"/>
    </source>
</evidence>
<evidence type="ECO:0000313" key="19">
    <source>
        <dbReference type="Proteomes" id="UP000792457"/>
    </source>
</evidence>
<dbReference type="PIRSF" id="PIRSF001558">
    <property type="entry name" value="GSHase"/>
    <property type="match status" value="1"/>
</dbReference>
<dbReference type="Gene3D" id="3.30.1490.80">
    <property type="match status" value="1"/>
</dbReference>
<proteinExistence type="inferred from homology"/>
<feature type="binding site" evidence="14">
    <location>
        <position position="319"/>
    </location>
    <ligand>
        <name>substrate</name>
    </ligand>
</feature>
<evidence type="ECO:0000256" key="11">
    <source>
        <dbReference type="ARBA" id="ARBA00022842"/>
    </source>
</evidence>
<dbReference type="Pfam" id="PF03199">
    <property type="entry name" value="GSH_synthase"/>
    <property type="match status" value="1"/>
</dbReference>
<keyword evidence="19" id="KW-1185">Reference proteome</keyword>
<dbReference type="GO" id="GO:0000287">
    <property type="term" value="F:magnesium ion binding"/>
    <property type="evidence" value="ECO:0007669"/>
    <property type="project" value="UniProtKB-UniRule"/>
</dbReference>
<evidence type="ECO:0000256" key="8">
    <source>
        <dbReference type="ARBA" id="ARBA00022723"/>
    </source>
</evidence>
<feature type="binding site" evidence="14">
    <location>
        <position position="407"/>
    </location>
    <ligand>
        <name>ATP</name>
        <dbReference type="ChEBI" id="CHEBI:30616"/>
    </ligand>
</feature>
<dbReference type="InterPro" id="IPR014709">
    <property type="entry name" value="Glutathione_synthase_C_euk"/>
</dbReference>
<evidence type="ECO:0000256" key="1">
    <source>
        <dbReference type="ARBA" id="ARBA00004965"/>
    </source>
</evidence>
<dbReference type="InterPro" id="IPR016185">
    <property type="entry name" value="PreATP-grasp_dom_sf"/>
</dbReference>
<dbReference type="InterPro" id="IPR004887">
    <property type="entry name" value="GSH_synth_subst-bd"/>
</dbReference>
<dbReference type="OrthoDB" id="2020073at2759"/>
<evidence type="ECO:0000256" key="15">
    <source>
        <dbReference type="PIRSR" id="PIRSR001558-2"/>
    </source>
</evidence>
<feature type="domain" description="Glutathione synthase substrate-binding" evidence="17">
    <location>
        <begin position="303"/>
        <end position="404"/>
    </location>
</feature>
<dbReference type="FunFam" id="3.30.1490.80:FF:000009">
    <property type="entry name" value="Glutathione synthetase"/>
    <property type="match status" value="1"/>
</dbReference>
<evidence type="ECO:0000256" key="12">
    <source>
        <dbReference type="ARBA" id="ARBA00048871"/>
    </source>
</evidence>
<dbReference type="FunFam" id="3.30.1490.50:FF:000001">
    <property type="entry name" value="Glutathione synthetase"/>
    <property type="match status" value="1"/>
</dbReference>
<feature type="binding site" evidence="15">
    <location>
        <position position="468"/>
    </location>
    <ligand>
        <name>Mg(2+)</name>
        <dbReference type="ChEBI" id="CHEBI:18420"/>
    </ligand>
</feature>
<comment type="catalytic activity">
    <reaction evidence="12">
        <text>gamma-L-glutamyl-L-cysteine + glycine + ATP = glutathione + ADP + phosphate + H(+)</text>
        <dbReference type="Rhea" id="RHEA:13557"/>
        <dbReference type="ChEBI" id="CHEBI:15378"/>
        <dbReference type="ChEBI" id="CHEBI:30616"/>
        <dbReference type="ChEBI" id="CHEBI:43474"/>
        <dbReference type="ChEBI" id="CHEBI:57305"/>
        <dbReference type="ChEBI" id="CHEBI:57925"/>
        <dbReference type="ChEBI" id="CHEBI:58173"/>
        <dbReference type="ChEBI" id="CHEBI:456216"/>
        <dbReference type="EC" id="6.3.2.3"/>
    </reaction>
    <physiologicalReaction direction="left-to-right" evidence="12">
        <dbReference type="Rhea" id="RHEA:13558"/>
    </physiologicalReaction>
</comment>
<dbReference type="EMBL" id="KZ312452">
    <property type="protein sequence ID" value="KAG8240409.1"/>
    <property type="molecule type" value="Genomic_DNA"/>
</dbReference>
<reference evidence="18" key="1">
    <citation type="submission" date="2013-04" db="EMBL/GenBank/DDBJ databases">
        <authorList>
            <person name="Qu J."/>
            <person name="Murali S.C."/>
            <person name="Bandaranaike D."/>
            <person name="Bellair M."/>
            <person name="Blankenburg K."/>
            <person name="Chao H."/>
            <person name="Dinh H."/>
            <person name="Doddapaneni H."/>
            <person name="Downs B."/>
            <person name="Dugan-Rocha S."/>
            <person name="Elkadiri S."/>
            <person name="Gnanaolivu R.D."/>
            <person name="Hernandez B."/>
            <person name="Javaid M."/>
            <person name="Jayaseelan J.C."/>
            <person name="Lee S."/>
            <person name="Li M."/>
            <person name="Ming W."/>
            <person name="Munidasa M."/>
            <person name="Muniz J."/>
            <person name="Nguyen L."/>
            <person name="Ongeri F."/>
            <person name="Osuji N."/>
            <person name="Pu L.-L."/>
            <person name="Puazo M."/>
            <person name="Qu C."/>
            <person name="Quiroz J."/>
            <person name="Raj R."/>
            <person name="Weissenberger G."/>
            <person name="Xin Y."/>
            <person name="Zou X."/>
            <person name="Han Y."/>
            <person name="Richards S."/>
            <person name="Worley K."/>
            <person name="Muzny D."/>
            <person name="Gibbs R."/>
        </authorList>
    </citation>
    <scope>NUCLEOTIDE SEQUENCE</scope>
    <source>
        <strain evidence="18">Sampled in the wild</strain>
    </source>
</reference>
<feature type="signal peptide" evidence="16">
    <location>
        <begin position="1"/>
        <end position="20"/>
    </location>
</feature>
<evidence type="ECO:0000256" key="5">
    <source>
        <dbReference type="ARBA" id="ARBA00020821"/>
    </source>
</evidence>
<evidence type="ECO:0000256" key="10">
    <source>
        <dbReference type="ARBA" id="ARBA00022840"/>
    </source>
</evidence>
<evidence type="ECO:0000256" key="4">
    <source>
        <dbReference type="ARBA" id="ARBA00012214"/>
    </source>
</evidence>
<feature type="binding site" evidence="15">
    <location>
        <position position="243"/>
    </location>
    <ligand>
        <name>Mg(2+)</name>
        <dbReference type="ChEBI" id="CHEBI:18420"/>
    </ligand>
</feature>
<reference evidence="18" key="2">
    <citation type="submission" date="2017-10" db="EMBL/GenBank/DDBJ databases">
        <title>Ladona fulva Genome sequencing and assembly.</title>
        <authorList>
            <person name="Murali S."/>
            <person name="Richards S."/>
            <person name="Bandaranaike D."/>
            <person name="Bellair M."/>
            <person name="Blankenburg K."/>
            <person name="Chao H."/>
            <person name="Dinh H."/>
            <person name="Doddapaneni H."/>
            <person name="Dugan-Rocha S."/>
            <person name="Elkadiri S."/>
            <person name="Gnanaolivu R."/>
            <person name="Hernandez B."/>
            <person name="Skinner E."/>
            <person name="Javaid M."/>
            <person name="Lee S."/>
            <person name="Li M."/>
            <person name="Ming W."/>
            <person name="Munidasa M."/>
            <person name="Muniz J."/>
            <person name="Nguyen L."/>
            <person name="Hughes D."/>
            <person name="Osuji N."/>
            <person name="Pu L.-L."/>
            <person name="Puazo M."/>
            <person name="Qu C."/>
            <person name="Quiroz J."/>
            <person name="Raj R."/>
            <person name="Weissenberger G."/>
            <person name="Xin Y."/>
            <person name="Zou X."/>
            <person name="Han Y."/>
            <person name="Worley K."/>
            <person name="Muzny D."/>
            <person name="Gibbs R."/>
        </authorList>
    </citation>
    <scope>NUCLEOTIDE SEQUENCE</scope>
    <source>
        <strain evidence="18">Sampled in the wild</strain>
    </source>
</reference>
<dbReference type="Pfam" id="PF03917">
    <property type="entry name" value="GSH_synth_ATP"/>
    <property type="match status" value="2"/>
</dbReference>
<protein>
    <recommendedName>
        <fullName evidence="5 13">Glutathione synthetase</fullName>
        <shortName evidence="13">GSH-S</shortName>
        <ecNumber evidence="4 13">6.3.2.3</ecNumber>
    </recommendedName>
</protein>
<feature type="binding site" evidence="14">
    <location>
        <position position="526"/>
    </location>
    <ligand>
        <name>ATP</name>
        <dbReference type="ChEBI" id="CHEBI:30616"/>
    </ligand>
</feature>
<dbReference type="Proteomes" id="UP000792457">
    <property type="component" value="Unassembled WGS sequence"/>
</dbReference>
<evidence type="ECO:0000313" key="18">
    <source>
        <dbReference type="EMBL" id="KAG8240409.1"/>
    </source>
</evidence>
<dbReference type="InterPro" id="IPR037013">
    <property type="entry name" value="GSH-S_sub-bd_sf"/>
</dbReference>
<feature type="binding site" evidence="14">
    <location>
        <begin position="498"/>
        <end position="501"/>
    </location>
    <ligand>
        <name>ATP</name>
        <dbReference type="ChEBI" id="CHEBI:30616"/>
    </ligand>
</feature>
<dbReference type="Gene3D" id="3.30.470.20">
    <property type="entry name" value="ATP-grasp fold, B domain"/>
    <property type="match status" value="2"/>
</dbReference>
<dbReference type="PANTHER" id="PTHR11130">
    <property type="entry name" value="GLUTATHIONE SYNTHETASE"/>
    <property type="match status" value="1"/>
</dbReference>
<keyword evidence="9 13" id="KW-0547">Nucleotide-binding</keyword>
<comment type="similarity">
    <text evidence="2 13">Belongs to the eukaryotic GSH synthase family.</text>
</comment>
<dbReference type="Gene3D" id="3.30.1490.50">
    <property type="match status" value="1"/>
</dbReference>
<evidence type="ECO:0000256" key="3">
    <source>
        <dbReference type="ARBA" id="ARBA00011738"/>
    </source>
</evidence>
<keyword evidence="8 13" id="KW-0479">Metal-binding</keyword>
<dbReference type="SUPFAM" id="SSF56059">
    <property type="entry name" value="Glutathione synthetase ATP-binding domain-like"/>
    <property type="match status" value="2"/>
</dbReference>
<dbReference type="UniPathway" id="UPA00142">
    <property type="reaction ID" value="UER00210"/>
</dbReference>
<dbReference type="FunFam" id="3.40.50.1760:FF:000007">
    <property type="entry name" value="Glutathione synthetase"/>
    <property type="match status" value="1"/>
</dbReference>
<dbReference type="PANTHER" id="PTHR11130:SF0">
    <property type="entry name" value="GLUTATHIONE SYNTHETASE"/>
    <property type="match status" value="1"/>
</dbReference>
<feature type="binding site" evidence="14">
    <location>
        <position position="475"/>
    </location>
    <ligand>
        <name>ATP</name>
        <dbReference type="ChEBI" id="CHEBI:30616"/>
    </ligand>
</feature>
<feature type="binding site" evidence="15">
    <location>
        <position position="245"/>
    </location>
    <ligand>
        <name>Mg(2+)</name>
        <dbReference type="ChEBI" id="CHEBI:18420"/>
    </ligand>
</feature>
<keyword evidence="16" id="KW-0732">Signal</keyword>